<dbReference type="Proteomes" id="UP001596958">
    <property type="component" value="Unassembled WGS sequence"/>
</dbReference>
<dbReference type="SUPFAM" id="SSF53335">
    <property type="entry name" value="S-adenosyl-L-methionine-dependent methyltransferases"/>
    <property type="match status" value="1"/>
</dbReference>
<dbReference type="CDD" id="cd02440">
    <property type="entry name" value="AdoMet_MTases"/>
    <property type="match status" value="1"/>
</dbReference>
<sequence>MENNLTDRSFWKSFWESRIGLIFTIKPDYVFGDILAKIIKEKNAKTAIELGGFPGYYAIYLKKYQQMETTLLDYFIHEGLVKQLLEKNGLDESDIKIIEADLFNYTPVEQYDMVLSFGLIEHFSDTKSIIKTHLSFLKPGGTLFITLPNFTGVNGWVQRKFDRENYDKHYIESMNPPLLADYCRALGLKNVEAYYHGGFSIWLENKAHQSALTKGFVKGLWFAGKVISKVIRVESKLLSPYIVVKAESPL</sequence>
<keyword evidence="1" id="KW-0489">Methyltransferase</keyword>
<dbReference type="GO" id="GO:0032259">
    <property type="term" value="P:methylation"/>
    <property type="evidence" value="ECO:0007669"/>
    <property type="project" value="UniProtKB-KW"/>
</dbReference>
<evidence type="ECO:0000313" key="1">
    <source>
        <dbReference type="EMBL" id="MFD0750517.1"/>
    </source>
</evidence>
<comment type="caution">
    <text evidence="1">The sequence shown here is derived from an EMBL/GenBank/DDBJ whole genome shotgun (WGS) entry which is preliminary data.</text>
</comment>
<keyword evidence="1" id="KW-0808">Transferase</keyword>
<dbReference type="Gene3D" id="3.40.50.150">
    <property type="entry name" value="Vaccinia Virus protein VP39"/>
    <property type="match status" value="1"/>
</dbReference>
<dbReference type="InterPro" id="IPR029063">
    <property type="entry name" value="SAM-dependent_MTases_sf"/>
</dbReference>
<dbReference type="EC" id="2.1.1.222" evidence="1"/>
<name>A0ABW2YVN4_9SPHI</name>
<protein>
    <submittedName>
        <fullName evidence="1">Class I SAM-dependent methyltransferase</fullName>
        <ecNumber evidence="1">2.1.1.222</ecNumber>
        <ecNumber evidence="1">2.1.1.64</ecNumber>
    </submittedName>
</protein>
<dbReference type="Pfam" id="PF13489">
    <property type="entry name" value="Methyltransf_23"/>
    <property type="match status" value="1"/>
</dbReference>
<keyword evidence="2" id="KW-1185">Reference proteome</keyword>
<dbReference type="EC" id="2.1.1.64" evidence="1"/>
<dbReference type="GO" id="GO:0061542">
    <property type="term" value="F:3-demethylubiquinol 3-O-methyltransferase activity"/>
    <property type="evidence" value="ECO:0007669"/>
    <property type="project" value="UniProtKB-EC"/>
</dbReference>
<gene>
    <name evidence="1" type="ORF">ACFQZS_10210</name>
</gene>
<dbReference type="RefSeq" id="WP_377099854.1">
    <property type="nucleotide sequence ID" value="NZ_JBHTHU010000006.1"/>
</dbReference>
<proteinExistence type="predicted"/>
<evidence type="ECO:0000313" key="2">
    <source>
        <dbReference type="Proteomes" id="UP001596958"/>
    </source>
</evidence>
<reference evidence="2" key="1">
    <citation type="journal article" date="2019" name="Int. J. Syst. Evol. Microbiol.">
        <title>The Global Catalogue of Microorganisms (GCM) 10K type strain sequencing project: providing services to taxonomists for standard genome sequencing and annotation.</title>
        <authorList>
            <consortium name="The Broad Institute Genomics Platform"/>
            <consortium name="The Broad Institute Genome Sequencing Center for Infectious Disease"/>
            <person name="Wu L."/>
            <person name="Ma J."/>
        </authorList>
    </citation>
    <scope>NUCLEOTIDE SEQUENCE [LARGE SCALE GENOMIC DNA]</scope>
    <source>
        <strain evidence="2">CCUG 63418</strain>
    </source>
</reference>
<dbReference type="GO" id="GO:0102208">
    <property type="term" value="F:2-polyprenyl-6-hydroxyphenol methylase activity"/>
    <property type="evidence" value="ECO:0007669"/>
    <property type="project" value="UniProtKB-EC"/>
</dbReference>
<accession>A0ABW2YVN4</accession>
<dbReference type="EMBL" id="JBHTHU010000006">
    <property type="protein sequence ID" value="MFD0750517.1"/>
    <property type="molecule type" value="Genomic_DNA"/>
</dbReference>
<organism evidence="1 2">
    <name type="scientific">Mucilaginibacter calamicampi</name>
    <dbReference type="NCBI Taxonomy" id="1302352"/>
    <lineage>
        <taxon>Bacteria</taxon>
        <taxon>Pseudomonadati</taxon>
        <taxon>Bacteroidota</taxon>
        <taxon>Sphingobacteriia</taxon>
        <taxon>Sphingobacteriales</taxon>
        <taxon>Sphingobacteriaceae</taxon>
        <taxon>Mucilaginibacter</taxon>
    </lineage>
</organism>